<proteinExistence type="inferred from homology"/>
<dbReference type="AlphaFoldDB" id="A0A1Y6BWK4"/>
<evidence type="ECO:0000256" key="8">
    <source>
        <dbReference type="ARBA" id="ARBA00023136"/>
    </source>
</evidence>
<evidence type="ECO:0000256" key="1">
    <source>
        <dbReference type="ARBA" id="ARBA00004651"/>
    </source>
</evidence>
<feature type="transmembrane region" description="Helical" evidence="9">
    <location>
        <begin position="176"/>
        <end position="199"/>
    </location>
</feature>
<dbReference type="STRING" id="1513793.SAMN06296036_11040"/>
<evidence type="ECO:0000256" key="5">
    <source>
        <dbReference type="ARBA" id="ARBA00022692"/>
    </source>
</evidence>
<evidence type="ECO:0000256" key="9">
    <source>
        <dbReference type="SAM" id="Phobius"/>
    </source>
</evidence>
<keyword evidence="4" id="KW-1003">Cell membrane</keyword>
<comment type="similarity">
    <text evidence="2">Belongs to the MotA family.</text>
</comment>
<sequence length="257" mass="28271">MSPLLAIAGISLSLYFVFTNPSSGFQGYFDKPSMILLGIMPPSIMLLSHSLKDFYVGFVTLFKALFTTSRKETEVINVLTRSSQMVRSEGIGSLVKVRNQVGYDLLRDGLSLIVNDFTQEEIRHNLQNKINSKQMRMSLASNLFENMSKVSPGVGMIGTILGLIAMMINLKDPSQIGGGMALAMITTLYGLLLGTVVYAPCSEKISLEAEKSLEIDLMVLEGVTSLKAKKSSVHMKDIMSTYSNRNQPQGQKKARSR</sequence>
<dbReference type="PANTHER" id="PTHR30433">
    <property type="entry name" value="CHEMOTAXIS PROTEIN MOTA"/>
    <property type="match status" value="1"/>
</dbReference>
<dbReference type="GO" id="GO:0071978">
    <property type="term" value="P:bacterial-type flagellum-dependent swarming motility"/>
    <property type="evidence" value="ECO:0007669"/>
    <property type="project" value="InterPro"/>
</dbReference>
<dbReference type="EMBL" id="FWZT01000010">
    <property type="protein sequence ID" value="SMF32600.1"/>
    <property type="molecule type" value="Genomic_DNA"/>
</dbReference>
<feature type="transmembrane region" description="Helical" evidence="9">
    <location>
        <begin position="150"/>
        <end position="170"/>
    </location>
</feature>
<keyword evidence="7 9" id="KW-1133">Transmembrane helix</keyword>
<reference evidence="12" key="1">
    <citation type="submission" date="2017-04" db="EMBL/GenBank/DDBJ databases">
        <authorList>
            <person name="Varghese N."/>
            <person name="Submissions S."/>
        </authorList>
    </citation>
    <scope>NUCLEOTIDE SEQUENCE [LARGE SCALE GENOMIC DNA]</scope>
    <source>
        <strain evidence="12">RKEM611</strain>
    </source>
</reference>
<evidence type="ECO:0000259" key="10">
    <source>
        <dbReference type="Pfam" id="PF01618"/>
    </source>
</evidence>
<keyword evidence="3" id="KW-0813">Transport</keyword>
<evidence type="ECO:0000313" key="11">
    <source>
        <dbReference type="EMBL" id="SMF32600.1"/>
    </source>
</evidence>
<gene>
    <name evidence="11" type="ORF">SAMN06296036_11040</name>
</gene>
<dbReference type="InterPro" id="IPR002898">
    <property type="entry name" value="MotA_ExbB_proton_chnl"/>
</dbReference>
<dbReference type="GO" id="GO:0005886">
    <property type="term" value="C:plasma membrane"/>
    <property type="evidence" value="ECO:0007669"/>
    <property type="project" value="UniProtKB-SubCell"/>
</dbReference>
<dbReference type="PANTHER" id="PTHR30433:SF2">
    <property type="entry name" value="MOTILITY PROTEIN A"/>
    <property type="match status" value="1"/>
</dbReference>
<name>A0A1Y6BWK4_9BACT</name>
<keyword evidence="12" id="KW-1185">Reference proteome</keyword>
<organism evidence="11 12">
    <name type="scientific">Pseudobacteriovorax antillogorgiicola</name>
    <dbReference type="NCBI Taxonomy" id="1513793"/>
    <lineage>
        <taxon>Bacteria</taxon>
        <taxon>Pseudomonadati</taxon>
        <taxon>Bdellovibrionota</taxon>
        <taxon>Oligoflexia</taxon>
        <taxon>Oligoflexales</taxon>
        <taxon>Pseudobacteriovoracaceae</taxon>
        <taxon>Pseudobacteriovorax</taxon>
    </lineage>
</organism>
<comment type="subcellular location">
    <subcellularLocation>
        <location evidence="1">Cell membrane</location>
        <topology evidence="1">Multi-pass membrane protein</topology>
    </subcellularLocation>
</comment>
<dbReference type="GO" id="GO:0006935">
    <property type="term" value="P:chemotaxis"/>
    <property type="evidence" value="ECO:0007669"/>
    <property type="project" value="InterPro"/>
</dbReference>
<keyword evidence="8 9" id="KW-0472">Membrane</keyword>
<feature type="domain" description="MotA/TolQ/ExbB proton channel" evidence="10">
    <location>
        <begin position="103"/>
        <end position="211"/>
    </location>
</feature>
<dbReference type="InterPro" id="IPR000540">
    <property type="entry name" value="Flag_MotA_CS"/>
</dbReference>
<dbReference type="RefSeq" id="WP_132320712.1">
    <property type="nucleotide sequence ID" value="NZ_FWZT01000010.1"/>
</dbReference>
<dbReference type="PROSITE" id="PS01307">
    <property type="entry name" value="MOTA"/>
    <property type="match status" value="1"/>
</dbReference>
<evidence type="ECO:0000256" key="4">
    <source>
        <dbReference type="ARBA" id="ARBA00022475"/>
    </source>
</evidence>
<evidence type="ECO:0000256" key="6">
    <source>
        <dbReference type="ARBA" id="ARBA00022779"/>
    </source>
</evidence>
<evidence type="ECO:0000313" key="12">
    <source>
        <dbReference type="Proteomes" id="UP000192907"/>
    </source>
</evidence>
<keyword evidence="6" id="KW-0283">Flagellar rotation</keyword>
<dbReference type="Proteomes" id="UP000192907">
    <property type="component" value="Unassembled WGS sequence"/>
</dbReference>
<dbReference type="OrthoDB" id="9806929at2"/>
<keyword evidence="5 9" id="KW-0812">Transmembrane</keyword>
<protein>
    <submittedName>
        <fullName evidence="11">Chemotaxis protein MotA</fullName>
    </submittedName>
</protein>
<dbReference type="InterPro" id="IPR047055">
    <property type="entry name" value="MotA-like"/>
</dbReference>
<dbReference type="Pfam" id="PF01618">
    <property type="entry name" value="MotA_ExbB"/>
    <property type="match status" value="1"/>
</dbReference>
<evidence type="ECO:0000256" key="2">
    <source>
        <dbReference type="ARBA" id="ARBA00008038"/>
    </source>
</evidence>
<accession>A0A1Y6BWK4</accession>
<evidence type="ECO:0000256" key="3">
    <source>
        <dbReference type="ARBA" id="ARBA00022448"/>
    </source>
</evidence>
<evidence type="ECO:0000256" key="7">
    <source>
        <dbReference type="ARBA" id="ARBA00022989"/>
    </source>
</evidence>
<feature type="transmembrane region" description="Helical" evidence="9">
    <location>
        <begin position="43"/>
        <end position="62"/>
    </location>
</feature>